<sequence length="942" mass="105742">DFQGQWPLRNAAETEEVCSIFNISPEACLEYVKCGSAFNLLHAASSYIRQYQDGYGVVGVSKDYGERSRARYPIFWGLSQIDGLPNPDPSDTAPIHEQSPKEKALEVTTTVSTLSNPHDRSAAKEKLQLWAGLETNPDAEVLTFVGRWSSQKGIDIIADLAPVLLNDYPAVQIIAIGPIVDLLGRFSALKFERLKHLYPGRVFFKTEFVAIPEFMHTGADFVLIPSRDEPFGLVQVEFGRKGALCIGSRIGGLGDMPGWWYSIESSTTAHLISQFEKACRAALRSGPQMRSALRAQGQSKRFPVRSWSSKVDYFRATAIARFNECSEKQDEYREADKKELETPTLPTFSSWPTRADKLKKDDQPRHHASGLSSPRWYEGYKPTDLSLPNVARLRDEFLLQTVEDVFTDEDGTYRDIFQQDLMQLTVASSTEGLSVEAYLTRCQKRWFNDCYNHKMGLFPGSYKAYLFRLCIDIVRPRDIQSPVMVEPINSEKQDLWKVKIVESPLSQLLLYKVGDWPIYTILLALGQILGGESCRISILSDPYDLSAWRLYSLAATYCVSTVIWWRIYRHAEVIWVLCPPFLLYGAAFFFMGLAEISVFSGYRSLISNVAAFLYTGAASSTSFFLTENFGHEVGCQVSDWIFRACMIHGVQQIYVAGLWYVGSQPPSVELSHLSLDGSHLKWWLPLITIPLGIFLALVGLALFKGLPTCYRTLPPSMPAFSASFKGRSTVFWFLFMIVIQNFFLSPVHGSNWSFLWNSTAISTLQTTMLILVFLTVVWGTLMLLFSKTSRNHSWVLPIIAMGLGAPRWCQILWATSRVGAFLPWMGGSSVLSSFVTRGLWLWLGLLDNVQGLGLGIVLLQTLTRHHNTFVLACAQAIGSIAIIMGKALGPSPGSIFPNLSGIEGTGHLLEFVGPWFFPIFILQASVCAMFFLGFRREQLWRP</sequence>
<proteinExistence type="predicted"/>
<dbReference type="PANTHER" id="PTHR47182">
    <property type="entry name" value="CELL WALL ALPHA-1,3-GLUCAN SYNTHASE AGS1-RELATED"/>
    <property type="match status" value="1"/>
</dbReference>
<feature type="non-terminal residue" evidence="6">
    <location>
        <position position="1"/>
    </location>
</feature>
<keyword evidence="3" id="KW-0472">Membrane</keyword>
<feature type="transmembrane region" description="Helical" evidence="3">
    <location>
        <begin position="764"/>
        <end position="785"/>
    </location>
</feature>
<dbReference type="PANTHER" id="PTHR47182:SF5">
    <property type="entry name" value="CELL WALL ALPHA-1,3-GLUCAN SYNTHASE MOK12"/>
    <property type="match status" value="1"/>
</dbReference>
<feature type="region of interest" description="Disordered" evidence="2">
    <location>
        <begin position="333"/>
        <end position="373"/>
    </location>
</feature>
<keyword evidence="3" id="KW-1133">Transmembrane helix</keyword>
<keyword evidence="1" id="KW-0808">Transferase</keyword>
<reference evidence="6 7" key="1">
    <citation type="submission" date="2024-06" db="EMBL/GenBank/DDBJ databases">
        <title>Complete genome of Phlyctema vagabunda strain 19-DSS-EL-015.</title>
        <authorList>
            <person name="Fiorenzani C."/>
        </authorList>
    </citation>
    <scope>NUCLEOTIDE SEQUENCE [LARGE SCALE GENOMIC DNA]</scope>
    <source>
        <strain evidence="6 7">19-DSS-EL-015</strain>
    </source>
</reference>
<comment type="caution">
    <text evidence="6">The sequence shown here is derived from an EMBL/GenBank/DDBJ whole genome shotgun (WGS) entry which is preliminary data.</text>
</comment>
<dbReference type="InterPro" id="IPR058654">
    <property type="entry name" value="Mok11-14/Ags1-like_TM"/>
</dbReference>
<dbReference type="EMBL" id="JBFCZG010000007">
    <property type="protein sequence ID" value="KAL3420473.1"/>
    <property type="molecule type" value="Genomic_DNA"/>
</dbReference>
<dbReference type="SUPFAM" id="SSF53756">
    <property type="entry name" value="UDP-Glycosyltransferase/glycogen phosphorylase"/>
    <property type="match status" value="1"/>
</dbReference>
<feature type="transmembrane region" description="Helical" evidence="3">
    <location>
        <begin position="550"/>
        <end position="567"/>
    </location>
</feature>
<feature type="transmembrane region" description="Helical" evidence="3">
    <location>
        <begin position="839"/>
        <end position="862"/>
    </location>
</feature>
<evidence type="ECO:0000313" key="6">
    <source>
        <dbReference type="EMBL" id="KAL3420473.1"/>
    </source>
</evidence>
<feature type="compositionally biased region" description="Basic and acidic residues" evidence="2">
    <location>
        <begin position="354"/>
        <end position="365"/>
    </location>
</feature>
<evidence type="ECO:0000259" key="4">
    <source>
        <dbReference type="Pfam" id="PF00534"/>
    </source>
</evidence>
<accession>A0ABR4PB07</accession>
<feature type="domain" description="Cell wall alpha-1,3-glucan synthase Mok11-14/Ags1-like transmembrane" evidence="5">
    <location>
        <begin position="508"/>
        <end position="939"/>
    </location>
</feature>
<evidence type="ECO:0000256" key="2">
    <source>
        <dbReference type="SAM" id="MobiDB-lite"/>
    </source>
</evidence>
<feature type="transmembrane region" description="Helical" evidence="3">
    <location>
        <begin position="915"/>
        <end position="934"/>
    </location>
</feature>
<protein>
    <submittedName>
        <fullName evidence="6">Alpha amylase</fullName>
    </submittedName>
</protein>
<feature type="domain" description="Glycosyl transferase family 1" evidence="4">
    <location>
        <begin position="135"/>
        <end position="256"/>
    </location>
</feature>
<feature type="transmembrane region" description="Helical" evidence="3">
    <location>
        <begin position="724"/>
        <end position="744"/>
    </location>
</feature>
<dbReference type="Pfam" id="PF26127">
    <property type="entry name" value="12TM_Mok13"/>
    <property type="match status" value="1"/>
</dbReference>
<keyword evidence="1" id="KW-0328">Glycosyltransferase</keyword>
<evidence type="ECO:0000259" key="5">
    <source>
        <dbReference type="Pfam" id="PF26127"/>
    </source>
</evidence>
<evidence type="ECO:0000313" key="7">
    <source>
        <dbReference type="Proteomes" id="UP001629113"/>
    </source>
</evidence>
<feature type="transmembrane region" description="Helical" evidence="3">
    <location>
        <begin position="869"/>
        <end position="889"/>
    </location>
</feature>
<dbReference type="InterPro" id="IPR058655">
    <property type="entry name" value="Mok11-14/Ags1-like"/>
</dbReference>
<keyword evidence="7" id="KW-1185">Reference proteome</keyword>
<evidence type="ECO:0000256" key="1">
    <source>
        <dbReference type="ARBA" id="ARBA00022676"/>
    </source>
</evidence>
<dbReference type="Proteomes" id="UP001629113">
    <property type="component" value="Unassembled WGS sequence"/>
</dbReference>
<gene>
    <name evidence="6" type="ORF">PVAG01_08972</name>
</gene>
<dbReference type="InterPro" id="IPR001296">
    <property type="entry name" value="Glyco_trans_1"/>
</dbReference>
<feature type="transmembrane region" description="Helical" evidence="3">
    <location>
        <begin position="682"/>
        <end position="703"/>
    </location>
</feature>
<evidence type="ECO:0000256" key="3">
    <source>
        <dbReference type="SAM" id="Phobius"/>
    </source>
</evidence>
<feature type="transmembrane region" description="Helical" evidence="3">
    <location>
        <begin position="605"/>
        <end position="625"/>
    </location>
</feature>
<feature type="transmembrane region" description="Helical" evidence="3">
    <location>
        <begin position="794"/>
        <end position="815"/>
    </location>
</feature>
<keyword evidence="3" id="KW-0812">Transmembrane</keyword>
<dbReference type="Pfam" id="PF00534">
    <property type="entry name" value="Glycos_transf_1"/>
    <property type="match status" value="1"/>
</dbReference>
<feature type="transmembrane region" description="Helical" evidence="3">
    <location>
        <begin position="573"/>
        <end position="593"/>
    </location>
</feature>
<dbReference type="Gene3D" id="3.40.50.2000">
    <property type="entry name" value="Glycogen Phosphorylase B"/>
    <property type="match status" value="1"/>
</dbReference>
<name>A0ABR4PB07_9HELO</name>
<organism evidence="6 7">
    <name type="scientific">Phlyctema vagabunda</name>
    <dbReference type="NCBI Taxonomy" id="108571"/>
    <lineage>
        <taxon>Eukaryota</taxon>
        <taxon>Fungi</taxon>
        <taxon>Dikarya</taxon>
        <taxon>Ascomycota</taxon>
        <taxon>Pezizomycotina</taxon>
        <taxon>Leotiomycetes</taxon>
        <taxon>Helotiales</taxon>
        <taxon>Dermateaceae</taxon>
        <taxon>Phlyctema</taxon>
    </lineage>
</organism>